<feature type="region of interest" description="Disordered" evidence="1">
    <location>
        <begin position="1"/>
        <end position="28"/>
    </location>
</feature>
<gene>
    <name evidence="2" type="ORF">WSS_A43245</name>
</gene>
<proteinExistence type="predicted"/>
<accession>K8X692</accession>
<evidence type="ECO:0000313" key="2">
    <source>
        <dbReference type="EMBL" id="EKT76341.1"/>
    </source>
</evidence>
<feature type="compositionally biased region" description="Polar residues" evidence="1">
    <location>
        <begin position="1"/>
        <end position="11"/>
    </location>
</feature>
<feature type="compositionally biased region" description="Basic and acidic residues" evidence="1">
    <location>
        <begin position="14"/>
        <end position="28"/>
    </location>
</feature>
<dbReference type="EMBL" id="AJYC02000343">
    <property type="protein sequence ID" value="EKT76341.1"/>
    <property type="molecule type" value="Genomic_DNA"/>
</dbReference>
<name>K8X692_RHOOP</name>
<dbReference type="AlphaFoldDB" id="K8X692"/>
<sequence>PSPWQATTPTGHPTVDRALDELSTGEKTRASLPLSARRALLERVRDLTAAHAEEWVAAATAIKELDPSSPLVGEEWISGPYAFAGGAATLAHSLASLETGTSPIAAATFGSAPGGRTTVRVLPLGIFDRLLLNGFSADVWLQPGTDVERAKQTAGQ</sequence>
<evidence type="ECO:0000313" key="3">
    <source>
        <dbReference type="Proteomes" id="UP000005951"/>
    </source>
</evidence>
<feature type="non-terminal residue" evidence="2">
    <location>
        <position position="1"/>
    </location>
</feature>
<dbReference type="Proteomes" id="UP000005951">
    <property type="component" value="Unassembled WGS sequence"/>
</dbReference>
<comment type="caution">
    <text evidence="2">The sequence shown here is derived from an EMBL/GenBank/DDBJ whole genome shotgun (WGS) entry which is preliminary data.</text>
</comment>
<evidence type="ECO:0000256" key="1">
    <source>
        <dbReference type="SAM" id="MobiDB-lite"/>
    </source>
</evidence>
<protein>
    <submittedName>
        <fullName evidence="2">Aldehyde dehydrogenase</fullName>
    </submittedName>
</protein>
<reference evidence="2 3" key="1">
    <citation type="journal article" date="2013" name="Genome Announc.">
        <title>Draft Genome Sequence of Rhodococcus opacus Strain M213 Shows a Diverse Catabolic Potential.</title>
        <authorList>
            <person name="Pathak A."/>
            <person name="Green S.J."/>
            <person name="Ogram A."/>
            <person name="Chauhan A."/>
        </authorList>
    </citation>
    <scope>NUCLEOTIDE SEQUENCE [LARGE SCALE GENOMIC DNA]</scope>
    <source>
        <strain evidence="2 3">M213</strain>
    </source>
</reference>
<organism evidence="2 3">
    <name type="scientific">Rhodococcus opacus M213</name>
    <dbReference type="NCBI Taxonomy" id="1129896"/>
    <lineage>
        <taxon>Bacteria</taxon>
        <taxon>Bacillati</taxon>
        <taxon>Actinomycetota</taxon>
        <taxon>Actinomycetes</taxon>
        <taxon>Mycobacteriales</taxon>
        <taxon>Nocardiaceae</taxon>
        <taxon>Rhodococcus</taxon>
    </lineage>
</organism>